<evidence type="ECO:0000256" key="8">
    <source>
        <dbReference type="ARBA" id="ARBA00023204"/>
    </source>
</evidence>
<dbReference type="PROSITE" id="PS50893">
    <property type="entry name" value="ABC_TRANSPORTER_2"/>
    <property type="match status" value="2"/>
</dbReference>
<keyword evidence="5 9" id="KW-0378">Hydrolase</keyword>
<dbReference type="InterPro" id="IPR003593">
    <property type="entry name" value="AAA+_ATPase"/>
</dbReference>
<dbReference type="InterPro" id="IPR037118">
    <property type="entry name" value="Val-tRNA_synth_C_sf"/>
</dbReference>
<feature type="coiled-coil region" evidence="9">
    <location>
        <begin position="568"/>
        <end position="629"/>
    </location>
</feature>
<dbReference type="InterPro" id="IPR017871">
    <property type="entry name" value="ABC_transporter-like_CS"/>
</dbReference>
<dbReference type="SMART" id="SM00382">
    <property type="entry name" value="AAA"/>
    <property type="match status" value="2"/>
</dbReference>
<feature type="domain" description="ABC transporter" evidence="10">
    <location>
        <begin position="4"/>
        <end position="250"/>
    </location>
</feature>
<dbReference type="InterPro" id="IPR032781">
    <property type="entry name" value="ABC_tran_Xtn"/>
</dbReference>
<protein>
    <recommendedName>
        <fullName evidence="9">ATP-binding protein Uup</fullName>
        <ecNumber evidence="9">3.6.1.-</ecNumber>
    </recommendedName>
</protein>
<dbReference type="CDD" id="cd03221">
    <property type="entry name" value="ABCF_EF-3"/>
    <property type="match status" value="2"/>
</dbReference>
<dbReference type="Pfam" id="PF16326">
    <property type="entry name" value="ABC_tran_CTD"/>
    <property type="match status" value="1"/>
</dbReference>
<dbReference type="Pfam" id="PF12848">
    <property type="entry name" value="ABC_tran_Xtn"/>
    <property type="match status" value="1"/>
</dbReference>
<dbReference type="EMBL" id="CAKLPX010000001">
    <property type="protein sequence ID" value="CAH0989975.1"/>
    <property type="molecule type" value="Genomic_DNA"/>
</dbReference>
<dbReference type="GO" id="GO:0005524">
    <property type="term" value="F:ATP binding"/>
    <property type="evidence" value="ECO:0007669"/>
    <property type="project" value="UniProtKB-KW"/>
</dbReference>
<comment type="similarity">
    <text evidence="9">Belongs to the ABC transporter superfamily. ABCF family. Uup subfamily.</text>
</comment>
<evidence type="ECO:0000259" key="10">
    <source>
        <dbReference type="PROSITE" id="PS50893"/>
    </source>
</evidence>
<comment type="catalytic activity">
    <reaction evidence="9">
        <text>ATP + H2O = ADP + phosphate + H(+)</text>
        <dbReference type="Rhea" id="RHEA:13065"/>
        <dbReference type="ChEBI" id="CHEBI:15377"/>
        <dbReference type="ChEBI" id="CHEBI:15378"/>
        <dbReference type="ChEBI" id="CHEBI:30616"/>
        <dbReference type="ChEBI" id="CHEBI:43474"/>
        <dbReference type="ChEBI" id="CHEBI:456216"/>
    </reaction>
</comment>
<evidence type="ECO:0000256" key="2">
    <source>
        <dbReference type="ARBA" id="ARBA00022737"/>
    </source>
</evidence>
<feature type="binding site" evidence="9">
    <location>
        <begin position="350"/>
        <end position="357"/>
    </location>
    <ligand>
        <name>ATP</name>
        <dbReference type="ChEBI" id="CHEBI:30616"/>
        <label>2</label>
    </ligand>
</feature>
<accession>A0ABM9A9Y1</accession>
<sequence>MPLVRVSAAELSFGTQVLLDNVEFQIDKGERVCITGRNGVGKSTLMKVILDEVKLDSGELWFDAGVTVSCLQQELPAADERVVDSVVAEGLPGVGELLTAFNALSVTALDDKGLKKLADIQHQIDAVDGWSAQTKIDQVMTRLKLPRDVKMSTLSGGWRRKVALAKALVSEPDLLILDEPTNHLDLTTIDWLERQLLDFRGAILFVTHDRALLQKLATRIIELDRGHAFSWKGDYKSFLEYREQRLATEEKHNELFDKRLAEEEVWIRQGIKARRTRNEGRVRALKALRVERSERRNVTGKASITTNSADRSGKIVIEAENLAHYFSADKKILDGFSTVIQRGDRIGIVGNNGAGKSTLLKILLGELTPQQGEVKKGTKLELAYFDQLRTELDGEKSVIDNVSQGRDFIEIGGKDRHIYSYLSDFLFSPERARTPVGVLSGGERNRVMLAKLFGQPSNLLVLDEPTNDLDVETLELLEEILMEYPGTILLVSHDRAFMDNVVTSTIVFEAPGKVREYIGGYSDWKNQGGSFSEQAYQDEAVVSKQAEPSSAVQAAPQKKISFKLKHELEQLPAKIEQLEADIDTVQQQTAAADFYQGPRDEVASTLAKLEALEAELEVVVERWAELEELAS</sequence>
<keyword evidence="4 9" id="KW-0227">DNA damage</keyword>
<keyword evidence="6 9" id="KW-0067">ATP-binding</keyword>
<keyword evidence="9" id="KW-0175">Coiled coil</keyword>
<keyword evidence="8 9" id="KW-0234">DNA repair</keyword>
<keyword evidence="12" id="KW-1185">Reference proteome</keyword>
<gene>
    <name evidence="9 11" type="primary">uup</name>
    <name evidence="11" type="ORF">SIN8267_00052</name>
</gene>
<keyword evidence="2 9" id="KW-0677">Repeat</keyword>
<dbReference type="HAMAP" id="MF_00848">
    <property type="entry name" value="Uup"/>
    <property type="match status" value="1"/>
</dbReference>
<evidence type="ECO:0000256" key="6">
    <source>
        <dbReference type="ARBA" id="ARBA00022840"/>
    </source>
</evidence>
<comment type="caution">
    <text evidence="11">The sequence shown here is derived from an EMBL/GenBank/DDBJ whole genome shotgun (WGS) entry which is preliminary data.</text>
</comment>
<comment type="subcellular location">
    <subcellularLocation>
        <location evidence="9">Cytoplasm</location>
    </subcellularLocation>
    <text evidence="9">Associates with ribosomes.</text>
</comment>
<evidence type="ECO:0000256" key="3">
    <source>
        <dbReference type="ARBA" id="ARBA00022741"/>
    </source>
</evidence>
<evidence type="ECO:0000313" key="11">
    <source>
        <dbReference type="EMBL" id="CAH0989975.1"/>
    </source>
</evidence>
<evidence type="ECO:0000256" key="1">
    <source>
        <dbReference type="ARBA" id="ARBA00022490"/>
    </source>
</evidence>
<dbReference type="Gene3D" id="1.10.287.380">
    <property type="entry name" value="Valyl-tRNA synthetase, C-terminal domain"/>
    <property type="match status" value="1"/>
</dbReference>
<dbReference type="Proteomes" id="UP000838100">
    <property type="component" value="Unassembled WGS sequence"/>
</dbReference>
<keyword evidence="3 9" id="KW-0547">Nucleotide-binding</keyword>
<evidence type="ECO:0000256" key="9">
    <source>
        <dbReference type="HAMAP-Rule" id="MF_00848"/>
    </source>
</evidence>
<dbReference type="PROSITE" id="PS00211">
    <property type="entry name" value="ABC_TRANSPORTER_1"/>
    <property type="match status" value="2"/>
</dbReference>
<dbReference type="EC" id="3.6.1.-" evidence="9"/>
<feature type="binding site" evidence="9">
    <location>
        <begin position="36"/>
        <end position="43"/>
    </location>
    <ligand>
        <name>ATP</name>
        <dbReference type="ChEBI" id="CHEBI:30616"/>
        <label>1</label>
    </ligand>
</feature>
<dbReference type="SUPFAM" id="SSF52540">
    <property type="entry name" value="P-loop containing nucleoside triphosphate hydrolases"/>
    <property type="match status" value="2"/>
</dbReference>
<keyword evidence="7 9" id="KW-0238">DNA-binding</keyword>
<evidence type="ECO:0000256" key="7">
    <source>
        <dbReference type="ARBA" id="ARBA00023125"/>
    </source>
</evidence>
<evidence type="ECO:0000256" key="4">
    <source>
        <dbReference type="ARBA" id="ARBA00022763"/>
    </source>
</evidence>
<dbReference type="InterPro" id="IPR032524">
    <property type="entry name" value="ABC_tran_C"/>
</dbReference>
<dbReference type="PANTHER" id="PTHR42855:SF1">
    <property type="entry name" value="ABC TRANSPORTER DOMAIN-CONTAINING PROTEIN"/>
    <property type="match status" value="1"/>
</dbReference>
<dbReference type="RefSeq" id="WP_237442678.1">
    <property type="nucleotide sequence ID" value="NZ_CAKLPX010000001.1"/>
</dbReference>
<dbReference type="InterPro" id="IPR003439">
    <property type="entry name" value="ABC_transporter-like_ATP-bd"/>
</dbReference>
<dbReference type="InterPro" id="IPR043686">
    <property type="entry name" value="Uup"/>
</dbReference>
<dbReference type="InterPro" id="IPR027417">
    <property type="entry name" value="P-loop_NTPase"/>
</dbReference>
<evidence type="ECO:0000256" key="5">
    <source>
        <dbReference type="ARBA" id="ARBA00022801"/>
    </source>
</evidence>
<feature type="domain" description="ABC transporter" evidence="10">
    <location>
        <begin position="317"/>
        <end position="536"/>
    </location>
</feature>
<dbReference type="Pfam" id="PF00005">
    <property type="entry name" value="ABC_tran"/>
    <property type="match status" value="2"/>
</dbReference>
<reference evidence="11" key="1">
    <citation type="submission" date="2021-12" db="EMBL/GenBank/DDBJ databases">
        <authorList>
            <person name="Rodrigo-Torres L."/>
            <person name="Arahal R. D."/>
            <person name="Lucena T."/>
        </authorList>
    </citation>
    <scope>NUCLEOTIDE SEQUENCE</scope>
    <source>
        <strain evidence="11">CECT 8267</strain>
    </source>
</reference>
<name>A0ABM9A9Y1_9GAMM</name>
<organism evidence="11 12">
    <name type="scientific">Sinobacterium norvegicum</name>
    <dbReference type="NCBI Taxonomy" id="1641715"/>
    <lineage>
        <taxon>Bacteria</taxon>
        <taxon>Pseudomonadati</taxon>
        <taxon>Pseudomonadota</taxon>
        <taxon>Gammaproteobacteria</taxon>
        <taxon>Cellvibrionales</taxon>
        <taxon>Spongiibacteraceae</taxon>
        <taxon>Sinobacterium</taxon>
    </lineage>
</organism>
<dbReference type="InterPro" id="IPR051309">
    <property type="entry name" value="ABCF_ATPase"/>
</dbReference>
<proteinExistence type="inferred from homology"/>
<comment type="function">
    <text evidence="9">Probably plays a role in ribosome assembly or function. May be involved in resolution of branched DNA intermediates that result from template switching in postreplication gaps. Binds DNA and has ATPase activity.</text>
</comment>
<evidence type="ECO:0000313" key="12">
    <source>
        <dbReference type="Proteomes" id="UP000838100"/>
    </source>
</evidence>
<keyword evidence="1 9" id="KW-0963">Cytoplasm</keyword>
<dbReference type="Gene3D" id="3.40.50.300">
    <property type="entry name" value="P-loop containing nucleotide triphosphate hydrolases"/>
    <property type="match status" value="2"/>
</dbReference>
<dbReference type="PANTHER" id="PTHR42855">
    <property type="entry name" value="ABC TRANSPORTER ATP-BINDING SUBUNIT"/>
    <property type="match status" value="1"/>
</dbReference>